<keyword evidence="4" id="KW-0808">Transferase</keyword>
<dbReference type="Pfam" id="PF17919">
    <property type="entry name" value="RT_RNaseH_2"/>
    <property type="match status" value="1"/>
</dbReference>
<dbReference type="Gene3D" id="3.30.70.270">
    <property type="match status" value="1"/>
</dbReference>
<organism evidence="4">
    <name type="scientific">Tanacetum cinerariifolium</name>
    <name type="common">Dalmatian daisy</name>
    <name type="synonym">Chrysanthemum cinerariifolium</name>
    <dbReference type="NCBI Taxonomy" id="118510"/>
    <lineage>
        <taxon>Eukaryota</taxon>
        <taxon>Viridiplantae</taxon>
        <taxon>Streptophyta</taxon>
        <taxon>Embryophyta</taxon>
        <taxon>Tracheophyta</taxon>
        <taxon>Spermatophyta</taxon>
        <taxon>Magnoliopsida</taxon>
        <taxon>eudicotyledons</taxon>
        <taxon>Gunneridae</taxon>
        <taxon>Pentapetalae</taxon>
        <taxon>asterids</taxon>
        <taxon>campanulids</taxon>
        <taxon>Asterales</taxon>
        <taxon>Asteraceae</taxon>
        <taxon>Asteroideae</taxon>
        <taxon>Anthemideae</taxon>
        <taxon>Anthemidinae</taxon>
        <taxon>Tanacetum</taxon>
    </lineage>
</organism>
<feature type="domain" description="Reverse transcriptase/retrotransposon-derived protein RNase H-like" evidence="3">
    <location>
        <begin position="562"/>
        <end position="605"/>
    </location>
</feature>
<feature type="region of interest" description="Disordered" evidence="1">
    <location>
        <begin position="221"/>
        <end position="259"/>
    </location>
</feature>
<dbReference type="InterPro" id="IPR043502">
    <property type="entry name" value="DNA/RNA_pol_sf"/>
</dbReference>
<dbReference type="InterPro" id="IPR041577">
    <property type="entry name" value="RT_RNaseH_2"/>
</dbReference>
<evidence type="ECO:0000259" key="2">
    <source>
        <dbReference type="Pfam" id="PF03732"/>
    </source>
</evidence>
<feature type="domain" description="Retrotransposon gag" evidence="2">
    <location>
        <begin position="98"/>
        <end position="190"/>
    </location>
</feature>
<sequence>MRTRNSYFPNNSFVTILRRRNKRRAPNVVEPELRTIVEIEPMADNRTTEELLQAPTEGYGEAIIILEINADHFEIKTNLLQLVQVNPDVPNDVIKLMMFSYSLEGTARVRYDKEPPNSILTWEDLVNKFVNQFFPPSKTTHLKNEISRFTQRFEEIFGEAWERFKKMLRACPHHGFTKLTQIDTFYNGLNNNDQDSLNAAAGENLLSKTTREALHIIENKSNNQASTSGTLPSNTIPNPKGEKKAITTRSGISYEGPSITNPKKKLRKKATNQMEKFFQIFQDLHFDIIFADALLLMPKFDSTIKSLLANKDKLSELAKIPLNENCSGMLLKKRLEKLGDLDKFLIPCDFLGMDICHALADLGAGINLMPLSIWKNLSLPELTLTRMTLEEILLEDGRALIDVYGEEINLRVNDEPVTFNVNQITRYSSTYDDMSVNRIDNIDVAREDYAQEMLGFSNNSLGGNPTSTFEPIIFDSSPSLTPFEGRDFILEEIEDYLKDDSISPKIDRADCDPEGDICLIEKLLNDDPFKLPQMDLKFTQDFSKIARPTTHLLEKETPFVFSKDCIDAFETLKKKVTEASILVVPDWNLPFELMCDASDFAIGVLGQWMSSQQKKKFFKDVKHYFWDDPYLFRICADQIIRRCVHGQEANDVLRACHEGPIGGHHGANFTAKKISWDHSRLHERIVMSKYEVTHLLATAYHPQTSGQVEVLNRGLRRILERTVGENHASWSEKLEDALWAFRTAYKTPIGCTPYKLVYGKSCHLPIELEHKAYWALKHVNFDLKTAGDHQKLQLNKLNELCDQANENYLIYKEKTKKLYDYKIKNRIFNIGDRVLLFNFRLKIFLGKLKTRWSGPFTITKVFPYGTVELSQREGPNFKVNGHRVKHYFGGDIPQLVAQDLQTFLMDK</sequence>
<reference evidence="4" key="1">
    <citation type="journal article" date="2019" name="Sci. Rep.">
        <title>Draft genome of Tanacetum cinerariifolium, the natural source of mosquito coil.</title>
        <authorList>
            <person name="Yamashiro T."/>
            <person name="Shiraishi A."/>
            <person name="Satake H."/>
            <person name="Nakayama K."/>
        </authorList>
    </citation>
    <scope>NUCLEOTIDE SEQUENCE</scope>
</reference>
<gene>
    <name evidence="4" type="ORF">Tci_025042</name>
</gene>
<protein>
    <submittedName>
        <fullName evidence="4">Reverse transcriptase domain-containing protein</fullName>
    </submittedName>
</protein>
<evidence type="ECO:0000313" key="4">
    <source>
        <dbReference type="EMBL" id="GEU53064.1"/>
    </source>
</evidence>
<dbReference type="PANTHER" id="PTHR48475:SF1">
    <property type="entry name" value="RNASE H TYPE-1 DOMAIN-CONTAINING PROTEIN"/>
    <property type="match status" value="1"/>
</dbReference>
<dbReference type="EMBL" id="BKCJ010003113">
    <property type="protein sequence ID" value="GEU53064.1"/>
    <property type="molecule type" value="Genomic_DNA"/>
</dbReference>
<dbReference type="GO" id="GO:0003676">
    <property type="term" value="F:nucleic acid binding"/>
    <property type="evidence" value="ECO:0007669"/>
    <property type="project" value="InterPro"/>
</dbReference>
<dbReference type="InterPro" id="IPR012337">
    <property type="entry name" value="RNaseH-like_sf"/>
</dbReference>
<keyword evidence="4" id="KW-0548">Nucleotidyltransferase</keyword>
<feature type="compositionally biased region" description="Polar residues" evidence="1">
    <location>
        <begin position="221"/>
        <end position="237"/>
    </location>
</feature>
<dbReference type="InterPro" id="IPR036397">
    <property type="entry name" value="RNaseH_sf"/>
</dbReference>
<dbReference type="Gene3D" id="3.30.420.10">
    <property type="entry name" value="Ribonuclease H-like superfamily/Ribonuclease H"/>
    <property type="match status" value="1"/>
</dbReference>
<proteinExistence type="predicted"/>
<dbReference type="GO" id="GO:0003964">
    <property type="term" value="F:RNA-directed DNA polymerase activity"/>
    <property type="evidence" value="ECO:0007669"/>
    <property type="project" value="UniProtKB-KW"/>
</dbReference>
<dbReference type="SUPFAM" id="SSF53098">
    <property type="entry name" value="Ribonuclease H-like"/>
    <property type="match status" value="1"/>
</dbReference>
<dbReference type="SUPFAM" id="SSF56672">
    <property type="entry name" value="DNA/RNA polymerases"/>
    <property type="match status" value="1"/>
</dbReference>
<dbReference type="Pfam" id="PF03732">
    <property type="entry name" value="Retrotrans_gag"/>
    <property type="match status" value="1"/>
</dbReference>
<accession>A0A6L2KYS9</accession>
<keyword evidence="4" id="KW-0695">RNA-directed DNA polymerase</keyword>
<dbReference type="AlphaFoldDB" id="A0A6L2KYS9"/>
<evidence type="ECO:0000259" key="3">
    <source>
        <dbReference type="Pfam" id="PF17919"/>
    </source>
</evidence>
<dbReference type="InterPro" id="IPR043128">
    <property type="entry name" value="Rev_trsase/Diguanyl_cyclase"/>
</dbReference>
<name>A0A6L2KYS9_TANCI</name>
<dbReference type="InterPro" id="IPR005162">
    <property type="entry name" value="Retrotrans_gag_dom"/>
</dbReference>
<comment type="caution">
    <text evidence="4">The sequence shown here is derived from an EMBL/GenBank/DDBJ whole genome shotgun (WGS) entry which is preliminary data.</text>
</comment>
<dbReference type="PANTHER" id="PTHR48475">
    <property type="entry name" value="RIBONUCLEASE H"/>
    <property type="match status" value="1"/>
</dbReference>
<evidence type="ECO:0000256" key="1">
    <source>
        <dbReference type="SAM" id="MobiDB-lite"/>
    </source>
</evidence>